<comment type="catalytic activity">
    <reaction evidence="1">
        <text>a phosphate monoester + H2O = an alcohol + phosphate</text>
        <dbReference type="Rhea" id="RHEA:15017"/>
        <dbReference type="ChEBI" id="CHEBI:15377"/>
        <dbReference type="ChEBI" id="CHEBI:30879"/>
        <dbReference type="ChEBI" id="CHEBI:43474"/>
        <dbReference type="ChEBI" id="CHEBI:67140"/>
        <dbReference type="EC" id="3.1.3.2"/>
    </reaction>
</comment>
<dbReference type="InterPro" id="IPR036938">
    <property type="entry name" value="PAP2/HPO_sf"/>
</dbReference>
<dbReference type="EMBL" id="RKKU01000047">
    <property type="protein sequence ID" value="ROZ80381.1"/>
    <property type="molecule type" value="Genomic_DNA"/>
</dbReference>
<dbReference type="EC" id="3.1.3.2" evidence="1"/>
<dbReference type="PRINTS" id="PR00483">
    <property type="entry name" value="BACPHPHTASE"/>
</dbReference>
<feature type="chain" id="PRO_5046052622" description="Acid phosphatase" evidence="2">
    <location>
        <begin position="36"/>
        <end position="291"/>
    </location>
</feature>
<dbReference type="Gene3D" id="1.20.144.10">
    <property type="entry name" value="Phosphatidic acid phosphatase type 2/haloperoxidase"/>
    <property type="match status" value="1"/>
</dbReference>
<evidence type="ECO:0000313" key="4">
    <source>
        <dbReference type="EMBL" id="ROZ80381.1"/>
    </source>
</evidence>
<sequence length="291" mass="31156">MHHQAATETHLPRTTMNLRHPAPIALVLSSLLSLAACSTTSKAPPTDPASIGEASLHHGLMRGYLPIENLPDSLALLPAPPQPGTPAFDTDELAFTSTRVLLDQPRGDLARSDARLKFPQATEAFHCAAGIPLNSDATPHLETLLRRVMTDSALSTFKAKDHYNRTRPFVYNKQASCTPEEEASLAKNGSYPSGHAALGWAWGLVLAELMPNRADALFQRAYDYGQSRVVCGVHWQSDVDAGRLMGAASVATLHTDPTFLAQMALAKQEIAALESQGTATPANCSTARSGQ</sequence>
<evidence type="ECO:0000256" key="2">
    <source>
        <dbReference type="SAM" id="SignalP"/>
    </source>
</evidence>
<dbReference type="InterPro" id="IPR000326">
    <property type="entry name" value="PAP2/HPO"/>
</dbReference>
<evidence type="ECO:0000256" key="1">
    <source>
        <dbReference type="PIRNR" id="PIRNR000897"/>
    </source>
</evidence>
<dbReference type="InterPro" id="IPR001011">
    <property type="entry name" value="Acid_Pase_classA_bac"/>
</dbReference>
<organism evidence="4 5">
    <name type="scientific">Pseudomonas neustonica</name>
    <dbReference type="NCBI Taxonomy" id="2487346"/>
    <lineage>
        <taxon>Bacteria</taxon>
        <taxon>Pseudomonadati</taxon>
        <taxon>Pseudomonadota</taxon>
        <taxon>Gammaproteobacteria</taxon>
        <taxon>Pseudomonadales</taxon>
        <taxon>Pseudomonadaceae</taxon>
        <taxon>Pseudomonas</taxon>
    </lineage>
</organism>
<dbReference type="CDD" id="cd03397">
    <property type="entry name" value="PAP2_acid_phosphatase"/>
    <property type="match status" value="1"/>
</dbReference>
<proteinExistence type="inferred from homology"/>
<comment type="similarity">
    <text evidence="1">Belongs to the class A bacterial acid phosphatase family.</text>
</comment>
<dbReference type="PIRSF" id="PIRSF000897">
    <property type="entry name" value="Acid_Ptase_ClsA"/>
    <property type="match status" value="1"/>
</dbReference>
<accession>A0ABX9XCJ8</accession>
<evidence type="ECO:0000313" key="5">
    <source>
        <dbReference type="Proteomes" id="UP000275199"/>
    </source>
</evidence>
<name>A0ABX9XCJ8_9PSED</name>
<feature type="domain" description="Phosphatidic acid phosphatase type 2/haloperoxidase" evidence="3">
    <location>
        <begin position="144"/>
        <end position="254"/>
    </location>
</feature>
<gene>
    <name evidence="4" type="ORF">EF096_19785</name>
</gene>
<dbReference type="SMART" id="SM00014">
    <property type="entry name" value="acidPPc"/>
    <property type="match status" value="1"/>
</dbReference>
<comment type="caution">
    <text evidence="4">The sequence shown here is derived from an EMBL/GenBank/DDBJ whole genome shotgun (WGS) entry which is preliminary data.</text>
</comment>
<dbReference type="Pfam" id="PF01569">
    <property type="entry name" value="PAP2"/>
    <property type="match status" value="1"/>
</dbReference>
<keyword evidence="1" id="KW-0378">Hydrolase</keyword>
<feature type="signal peptide" evidence="2">
    <location>
        <begin position="1"/>
        <end position="35"/>
    </location>
</feature>
<keyword evidence="2" id="KW-0732">Signal</keyword>
<dbReference type="Proteomes" id="UP000275199">
    <property type="component" value="Unassembled WGS sequence"/>
</dbReference>
<keyword evidence="5" id="KW-1185">Reference proteome</keyword>
<dbReference type="SUPFAM" id="SSF48317">
    <property type="entry name" value="Acid phosphatase/Vanadium-dependent haloperoxidase"/>
    <property type="match status" value="1"/>
</dbReference>
<evidence type="ECO:0000259" key="3">
    <source>
        <dbReference type="SMART" id="SM00014"/>
    </source>
</evidence>
<protein>
    <recommendedName>
        <fullName evidence="1">Acid phosphatase</fullName>
        <ecNumber evidence="1">3.1.3.2</ecNumber>
    </recommendedName>
</protein>
<reference evidence="4 5" key="1">
    <citation type="submission" date="2018-11" db="EMBL/GenBank/DDBJ databases">
        <authorList>
            <person name="Jang G.I."/>
            <person name="Hwang C.Y."/>
        </authorList>
    </citation>
    <scope>NUCLEOTIDE SEQUENCE [LARGE SCALE GENOMIC DNA]</scope>
    <source>
        <strain evidence="4 5">SSM26</strain>
    </source>
</reference>